<feature type="domain" description="Glycosyltransferase RgtA/B/C/D-like" evidence="9">
    <location>
        <begin position="100"/>
        <end position="242"/>
    </location>
</feature>
<dbReference type="Pfam" id="PF13231">
    <property type="entry name" value="PMT_2"/>
    <property type="match status" value="1"/>
</dbReference>
<keyword evidence="5 8" id="KW-0812">Transmembrane</keyword>
<dbReference type="InterPro" id="IPR038731">
    <property type="entry name" value="RgtA/B/C-like"/>
</dbReference>
<feature type="transmembrane region" description="Helical" evidence="8">
    <location>
        <begin position="134"/>
        <end position="153"/>
    </location>
</feature>
<keyword evidence="2" id="KW-1003">Cell membrane</keyword>
<evidence type="ECO:0000256" key="8">
    <source>
        <dbReference type="SAM" id="Phobius"/>
    </source>
</evidence>
<organism evidence="10 11">
    <name type="scientific">Candidatus Roizmanbacteria bacterium RIFCSPHIGHO2_01_FULL_39_12b</name>
    <dbReference type="NCBI Taxonomy" id="1802030"/>
    <lineage>
        <taxon>Bacteria</taxon>
        <taxon>Candidatus Roizmaniibacteriota</taxon>
    </lineage>
</organism>
<feature type="transmembrane region" description="Helical" evidence="8">
    <location>
        <begin position="185"/>
        <end position="202"/>
    </location>
</feature>
<feature type="transmembrane region" description="Helical" evidence="8">
    <location>
        <begin position="232"/>
        <end position="253"/>
    </location>
</feature>
<evidence type="ECO:0000256" key="7">
    <source>
        <dbReference type="ARBA" id="ARBA00023136"/>
    </source>
</evidence>
<evidence type="ECO:0000256" key="3">
    <source>
        <dbReference type="ARBA" id="ARBA00022676"/>
    </source>
</evidence>
<sequence>MNRFLLTISILLVIYSRFVGINWGLPYPMHPDERNMANAVQSLNCKFSIFNFQFSSQPLSDCLNPHFFAYGQLPIYTGYALIETSRFLRLQPLSSPITFDEATLSLRLISALASLLTVWVLYKIIFDFFINKKNINIILKITTLLILSFPPYAVQLAHFGTTESILIMLYSLIIFLSLKLSEKLNTKNIALIGIITGVSVGVKTSSLIFAGVPIVVLIFWFVTLFKKNKRKGLLYLVNAAFLTTLLFVIGYVISSPYNIIAFKDFLGSMNYESAVALGKVDVFYTRQFFETLPYYFQFIKIFPFALGLPMLIIFVTSYLLLPFKNFKIWVLRLSFLIPFVVLGATYAKWSRFISLVFPVMSIIVSLGILRIYEVVENRKIASLIITLLVIISIIPGLAYMSIYQNSDVRFKASEWIYKNIESGETILSETANVVDIPLALPERLRITGYKLQERHFNVISFDFYNVDTDIRLEKELTNHLQNINYMFVPSRRIFANHTCLGPSTSDQALNTISYKFDRCEKLEEKYPILNSYYKNLFDRNKYQKIAEFTSYPKISLFGKTFLEFPDENSEETWTVFDHPVIRIYKKVKY</sequence>
<dbReference type="InterPro" id="IPR050297">
    <property type="entry name" value="LipidA_mod_glycosyltrf_83"/>
</dbReference>
<accession>A0A1F7G9W7</accession>
<comment type="caution">
    <text evidence="10">The sequence shown here is derived from an EMBL/GenBank/DDBJ whole genome shotgun (WGS) entry which is preliminary data.</text>
</comment>
<evidence type="ECO:0000313" key="11">
    <source>
        <dbReference type="Proteomes" id="UP000178372"/>
    </source>
</evidence>
<keyword evidence="7 8" id="KW-0472">Membrane</keyword>
<dbReference type="GO" id="GO:0005886">
    <property type="term" value="C:plasma membrane"/>
    <property type="evidence" value="ECO:0007669"/>
    <property type="project" value="UniProtKB-SubCell"/>
</dbReference>
<keyword evidence="3" id="KW-0328">Glycosyltransferase</keyword>
<proteinExistence type="predicted"/>
<dbReference type="PANTHER" id="PTHR33908:SF11">
    <property type="entry name" value="MEMBRANE PROTEIN"/>
    <property type="match status" value="1"/>
</dbReference>
<protein>
    <recommendedName>
        <fullName evidence="9">Glycosyltransferase RgtA/B/C/D-like domain-containing protein</fullName>
    </recommendedName>
</protein>
<dbReference type="GO" id="GO:0016763">
    <property type="term" value="F:pentosyltransferase activity"/>
    <property type="evidence" value="ECO:0007669"/>
    <property type="project" value="TreeGrafter"/>
</dbReference>
<name>A0A1F7G9W7_9BACT</name>
<dbReference type="EMBL" id="MFZF01000031">
    <property type="protein sequence ID" value="OGK15422.1"/>
    <property type="molecule type" value="Genomic_DNA"/>
</dbReference>
<feature type="transmembrane region" description="Helical" evidence="8">
    <location>
        <begin position="208"/>
        <end position="225"/>
    </location>
</feature>
<keyword evidence="6 8" id="KW-1133">Transmembrane helix</keyword>
<comment type="subcellular location">
    <subcellularLocation>
        <location evidence="1">Cell membrane</location>
        <topology evidence="1">Multi-pass membrane protein</topology>
    </subcellularLocation>
</comment>
<evidence type="ECO:0000256" key="5">
    <source>
        <dbReference type="ARBA" id="ARBA00022692"/>
    </source>
</evidence>
<evidence type="ECO:0000256" key="2">
    <source>
        <dbReference type="ARBA" id="ARBA00022475"/>
    </source>
</evidence>
<evidence type="ECO:0000259" key="9">
    <source>
        <dbReference type="Pfam" id="PF13231"/>
    </source>
</evidence>
<dbReference type="PANTHER" id="PTHR33908">
    <property type="entry name" value="MANNOSYLTRANSFERASE YKCB-RELATED"/>
    <property type="match status" value="1"/>
</dbReference>
<reference evidence="10 11" key="1">
    <citation type="journal article" date="2016" name="Nat. Commun.">
        <title>Thousands of microbial genomes shed light on interconnected biogeochemical processes in an aquifer system.</title>
        <authorList>
            <person name="Anantharaman K."/>
            <person name="Brown C.T."/>
            <person name="Hug L.A."/>
            <person name="Sharon I."/>
            <person name="Castelle C.J."/>
            <person name="Probst A.J."/>
            <person name="Thomas B.C."/>
            <person name="Singh A."/>
            <person name="Wilkins M.J."/>
            <person name="Karaoz U."/>
            <person name="Brodie E.L."/>
            <person name="Williams K.H."/>
            <person name="Hubbard S.S."/>
            <person name="Banfield J.F."/>
        </authorList>
    </citation>
    <scope>NUCLEOTIDE SEQUENCE [LARGE SCALE GENOMIC DNA]</scope>
</reference>
<gene>
    <name evidence="10" type="ORF">A2690_05195</name>
</gene>
<feature type="transmembrane region" description="Helical" evidence="8">
    <location>
        <begin position="352"/>
        <end position="372"/>
    </location>
</feature>
<evidence type="ECO:0000256" key="4">
    <source>
        <dbReference type="ARBA" id="ARBA00022679"/>
    </source>
</evidence>
<dbReference type="GO" id="GO:0009103">
    <property type="term" value="P:lipopolysaccharide biosynthetic process"/>
    <property type="evidence" value="ECO:0007669"/>
    <property type="project" value="UniProtKB-ARBA"/>
</dbReference>
<evidence type="ECO:0000313" key="10">
    <source>
        <dbReference type="EMBL" id="OGK15422.1"/>
    </source>
</evidence>
<feature type="transmembrane region" description="Helical" evidence="8">
    <location>
        <begin position="159"/>
        <end position="178"/>
    </location>
</feature>
<keyword evidence="4" id="KW-0808">Transferase</keyword>
<feature type="transmembrane region" description="Helical" evidence="8">
    <location>
        <begin position="104"/>
        <end position="122"/>
    </location>
</feature>
<evidence type="ECO:0000256" key="1">
    <source>
        <dbReference type="ARBA" id="ARBA00004651"/>
    </source>
</evidence>
<dbReference type="AlphaFoldDB" id="A0A1F7G9W7"/>
<feature type="transmembrane region" description="Helical" evidence="8">
    <location>
        <begin position="301"/>
        <end position="321"/>
    </location>
</feature>
<feature type="transmembrane region" description="Helical" evidence="8">
    <location>
        <begin position="384"/>
        <end position="403"/>
    </location>
</feature>
<evidence type="ECO:0000256" key="6">
    <source>
        <dbReference type="ARBA" id="ARBA00022989"/>
    </source>
</evidence>
<dbReference type="Proteomes" id="UP000178372">
    <property type="component" value="Unassembled WGS sequence"/>
</dbReference>
<feature type="transmembrane region" description="Helical" evidence="8">
    <location>
        <begin position="328"/>
        <end position="346"/>
    </location>
</feature>